<sequence length="354" mass="39598">MKPQINKRNILLGLTFLVLVFSCRTEDDLSIDPDTAITLKANSTVANLMARVATLDGSEDNIIDKASCLKVQLPVTVTVNGLVRDINDKDDYGDIKNIIDLSNSDVDTIVISYPITVIFTDFTTMVVNSDSELTTLSLNCAGENEEDDDIECLDFIYPVTISFFNEKTEAINSIPINNDKEMYNFIEDLNTYAAATINFPVTILFADGNTQTTANVDELEATIAQADNTCDEDDDIDFNDDCDSCSTNELQTLLVSCDEWEIERLKRNNNYLIEKEDDYEIEFFNDGTLKVVHETNTYNGTWVTSGSGANITLVLNITGLPEMNDSWNLQKIDKKKEHIEFRSGTAQLHFKGDC</sequence>
<dbReference type="STRING" id="49280.A9996_06740"/>
<dbReference type="PROSITE" id="PS51257">
    <property type="entry name" value="PROKAR_LIPOPROTEIN"/>
    <property type="match status" value="1"/>
</dbReference>
<accession>A0A1A7R2E8</accession>
<dbReference type="RefSeq" id="WP_066432545.1">
    <property type="nucleotide sequence ID" value="NZ_LZRN01000010.1"/>
</dbReference>
<dbReference type="AlphaFoldDB" id="A0A1A7R2E8"/>
<proteinExistence type="predicted"/>
<reference evidence="1 2" key="1">
    <citation type="submission" date="2018-06" db="EMBL/GenBank/DDBJ databases">
        <title>Genomic Encyclopedia of Archaeal and Bacterial Type Strains, Phase II (KMG-II): from individual species to whole genera.</title>
        <authorList>
            <person name="Goeker M."/>
        </authorList>
    </citation>
    <scope>NUCLEOTIDE SEQUENCE [LARGE SCALE GENOMIC DNA]</scope>
    <source>
        <strain evidence="1 2">DSM 12408</strain>
    </source>
</reference>
<evidence type="ECO:0000313" key="2">
    <source>
        <dbReference type="Proteomes" id="UP000248987"/>
    </source>
</evidence>
<name>A0A1A7R2E8_9FLAO</name>
<protein>
    <submittedName>
        <fullName evidence="1">Uncharacterized protein</fullName>
    </submittedName>
</protein>
<organism evidence="1 2">
    <name type="scientific">Gelidibacter algens</name>
    <dbReference type="NCBI Taxonomy" id="49280"/>
    <lineage>
        <taxon>Bacteria</taxon>
        <taxon>Pseudomonadati</taxon>
        <taxon>Bacteroidota</taxon>
        <taxon>Flavobacteriia</taxon>
        <taxon>Flavobacteriales</taxon>
        <taxon>Flavobacteriaceae</taxon>
        <taxon>Gelidibacter</taxon>
    </lineage>
</organism>
<dbReference type="Proteomes" id="UP000248987">
    <property type="component" value="Unassembled WGS sequence"/>
</dbReference>
<evidence type="ECO:0000313" key="1">
    <source>
        <dbReference type="EMBL" id="RAJ27730.1"/>
    </source>
</evidence>
<dbReference type="OrthoDB" id="832379at2"/>
<gene>
    <name evidence="1" type="ORF">LX77_00304</name>
</gene>
<dbReference type="EMBL" id="QLLQ01000001">
    <property type="protein sequence ID" value="RAJ27730.1"/>
    <property type="molecule type" value="Genomic_DNA"/>
</dbReference>
<keyword evidence="2" id="KW-1185">Reference proteome</keyword>
<comment type="caution">
    <text evidence="1">The sequence shown here is derived from an EMBL/GenBank/DDBJ whole genome shotgun (WGS) entry which is preliminary data.</text>
</comment>